<evidence type="ECO:0000313" key="1">
    <source>
        <dbReference type="EMBL" id="RYR09349.1"/>
    </source>
</evidence>
<dbReference type="Proteomes" id="UP000289738">
    <property type="component" value="Chromosome B05"/>
</dbReference>
<protein>
    <submittedName>
        <fullName evidence="1">Uncharacterized protein</fullName>
    </submittedName>
</protein>
<accession>A0A444Z558</accession>
<organism evidence="1 2">
    <name type="scientific">Arachis hypogaea</name>
    <name type="common">Peanut</name>
    <dbReference type="NCBI Taxonomy" id="3818"/>
    <lineage>
        <taxon>Eukaryota</taxon>
        <taxon>Viridiplantae</taxon>
        <taxon>Streptophyta</taxon>
        <taxon>Embryophyta</taxon>
        <taxon>Tracheophyta</taxon>
        <taxon>Spermatophyta</taxon>
        <taxon>Magnoliopsida</taxon>
        <taxon>eudicotyledons</taxon>
        <taxon>Gunneridae</taxon>
        <taxon>Pentapetalae</taxon>
        <taxon>rosids</taxon>
        <taxon>fabids</taxon>
        <taxon>Fabales</taxon>
        <taxon>Fabaceae</taxon>
        <taxon>Papilionoideae</taxon>
        <taxon>50 kb inversion clade</taxon>
        <taxon>dalbergioids sensu lato</taxon>
        <taxon>Dalbergieae</taxon>
        <taxon>Pterocarpus clade</taxon>
        <taxon>Arachis</taxon>
    </lineage>
</organism>
<proteinExistence type="predicted"/>
<evidence type="ECO:0000313" key="2">
    <source>
        <dbReference type="Proteomes" id="UP000289738"/>
    </source>
</evidence>
<reference evidence="1 2" key="1">
    <citation type="submission" date="2019-01" db="EMBL/GenBank/DDBJ databases">
        <title>Sequencing of cultivated peanut Arachis hypogaea provides insights into genome evolution and oil improvement.</title>
        <authorList>
            <person name="Chen X."/>
        </authorList>
    </citation>
    <scope>NUCLEOTIDE SEQUENCE [LARGE SCALE GENOMIC DNA]</scope>
    <source>
        <strain evidence="2">cv. Fuhuasheng</strain>
        <tissue evidence="1">Leaves</tissue>
    </source>
</reference>
<keyword evidence="2" id="KW-1185">Reference proteome</keyword>
<gene>
    <name evidence="1" type="ORF">Ahy_B05g077635</name>
</gene>
<dbReference type="EMBL" id="SDMP01000015">
    <property type="protein sequence ID" value="RYR09349.1"/>
    <property type="molecule type" value="Genomic_DNA"/>
</dbReference>
<name>A0A444Z558_ARAHY</name>
<comment type="caution">
    <text evidence="1">The sequence shown here is derived from an EMBL/GenBank/DDBJ whole genome shotgun (WGS) entry which is preliminary data.</text>
</comment>
<dbReference type="AlphaFoldDB" id="A0A444Z558"/>
<sequence length="84" mass="9793">MRSLLCWGESSREIKDVQVQAGAKGTESMNWDAMPPYKYAFEAYPNPNQRAHFKSMVICSLFGTLFKRTYRLRPTAKLFKRGKR</sequence>